<evidence type="ECO:0000256" key="2">
    <source>
        <dbReference type="SAM" id="MobiDB-lite"/>
    </source>
</evidence>
<organism evidence="3">
    <name type="scientific">Aplanochytrium stocchinoi</name>
    <dbReference type="NCBI Taxonomy" id="215587"/>
    <lineage>
        <taxon>Eukaryota</taxon>
        <taxon>Sar</taxon>
        <taxon>Stramenopiles</taxon>
        <taxon>Bigyra</taxon>
        <taxon>Labyrinthulomycetes</taxon>
        <taxon>Thraustochytrida</taxon>
        <taxon>Thraustochytriidae</taxon>
        <taxon>Aplanochytrium</taxon>
    </lineage>
</organism>
<evidence type="ECO:0000313" key="3">
    <source>
        <dbReference type="EMBL" id="CAE0440853.1"/>
    </source>
</evidence>
<name>A0A7S3PJ00_9STRA</name>
<accession>A0A7S3PJ00</accession>
<keyword evidence="1" id="KW-0175">Coiled coil</keyword>
<gene>
    <name evidence="3" type="ORF">ASTO00021_LOCUS10986</name>
</gene>
<reference evidence="3" key="1">
    <citation type="submission" date="2021-01" db="EMBL/GenBank/DDBJ databases">
        <authorList>
            <person name="Corre E."/>
            <person name="Pelletier E."/>
            <person name="Niang G."/>
            <person name="Scheremetjew M."/>
            <person name="Finn R."/>
            <person name="Kale V."/>
            <person name="Holt S."/>
            <person name="Cochrane G."/>
            <person name="Meng A."/>
            <person name="Brown T."/>
            <person name="Cohen L."/>
        </authorList>
    </citation>
    <scope>NUCLEOTIDE SEQUENCE</scope>
    <source>
        <strain evidence="3">GSBS06</strain>
    </source>
</reference>
<feature type="compositionally biased region" description="Basic and acidic residues" evidence="2">
    <location>
        <begin position="63"/>
        <end position="73"/>
    </location>
</feature>
<feature type="compositionally biased region" description="Low complexity" evidence="2">
    <location>
        <begin position="113"/>
        <end position="122"/>
    </location>
</feature>
<dbReference type="AlphaFoldDB" id="A0A7S3PJ00"/>
<feature type="region of interest" description="Disordered" evidence="2">
    <location>
        <begin position="1"/>
        <end position="77"/>
    </location>
</feature>
<feature type="coiled-coil region" evidence="1">
    <location>
        <begin position="180"/>
        <end position="207"/>
    </location>
</feature>
<protein>
    <submittedName>
        <fullName evidence="3">Uncharacterized protein</fullName>
    </submittedName>
</protein>
<sequence length="274" mass="30861">MSLIRSKEKSEVKGSSSKDSEDSKEKLTPRSKEKSKNEGESKVDQEFSPKGKRLVPSVEGEVYLDKRRSEKINLDASGLKNLSTLSEGAYVMSLQLKTTSGSSSSEIKPPDPKSSTSTSSEDSGIKKGKRKATVDKKRILYSEANLTQAIITYLNKECKGGETQKKFGVPRQTVVMHCTKMHLKQNKKRTAAERKALESEVNKYLEKLNRPGRPSKARKAVQEYLSYSENSLKKCNNGIFKQRMQRSRDSEIIWCSSTNCCYALYEDGFNSREE</sequence>
<feature type="compositionally biased region" description="Basic and acidic residues" evidence="2">
    <location>
        <begin position="1"/>
        <end position="49"/>
    </location>
</feature>
<feature type="region of interest" description="Disordered" evidence="2">
    <location>
        <begin position="98"/>
        <end position="132"/>
    </location>
</feature>
<proteinExistence type="predicted"/>
<dbReference type="EMBL" id="HBIN01014513">
    <property type="protein sequence ID" value="CAE0440853.1"/>
    <property type="molecule type" value="Transcribed_RNA"/>
</dbReference>
<evidence type="ECO:0000256" key="1">
    <source>
        <dbReference type="SAM" id="Coils"/>
    </source>
</evidence>